<sequence>MIETEVGYLPISIPQFVGILLVGIITVAAFANENVKSVVIFCYNCFLKPFGKKNRTGDQQVDLESFYKNQASIYDQTRKVLLKGREHALQLAMTHLLASHPTGKDLVWVDIGGGTGSNLEFMKNVYKINKKNFRKIYMIDYSSSLCAQAEKKFAREIELGIVEILCSDASKFEINGLTRNFVDLCTFSYSLSMIPNYYSTIDHIVPYLNKEHGVVCSIDFGTQSGDNSVGRVDTLGGLVNRNGSWLTRHFWNIWFEFDKVHLDPARRNYLEYKFGTLKSLNLRNKVLGNIPYYIWIGCDKYKCANLIDKINAYVTESPYLLPQGLGRQNSVTSINSAVSKGHEAAIENQKRGLPYPSVYYQKDVTRVYYDELNPLFDQFNNQYIYAFTWEDPREDMNILNINSNDSLLAITSAGDNLLHYACLPNAPKKIHGVDLNPCQNHLLELKLACFKAKLDQDKLWQLFGEGKLSTHDEFKQLLINKLSPHLSSNALQYWVDKGPKTFSPKGHGLYYDTGSTRWALKLTRWLFVRARLTKEVDQLCNSKTLEEQKSIWERKIKPTIFSPIVGRLLIGNSLFLWKALGVPINQANMIEGSILNYIIDTLNPIVERSLISKDNYFYYLCLQSKYAKDNCPAYLTSDGYKKLTSSQNNPIPNFRLHTDTLNDVLKRLSSSSLTIIIIMDHMDWFDPEGTDALEEIQLLNKALSENGRVMLRSASQKPWYIKTFNENGFISDPVAVRESGTSIDRCNMYASTWVCTKKRSLRSFSTSSETISTLKI</sequence>
<keyword evidence="1" id="KW-0472">Membrane</keyword>
<dbReference type="Proteomes" id="UP001497600">
    <property type="component" value="Chromosome D"/>
</dbReference>
<reference evidence="3 4" key="1">
    <citation type="submission" date="2024-01" db="EMBL/GenBank/DDBJ databases">
        <authorList>
            <consortium name="Genoscope - CEA"/>
            <person name="William W."/>
        </authorList>
    </citation>
    <scope>NUCLEOTIDE SEQUENCE [LARGE SCALE GENOMIC DNA]</scope>
    <source>
        <strain evidence="3 4">29B2s-10</strain>
    </source>
</reference>
<keyword evidence="1" id="KW-0812">Transmembrane</keyword>
<protein>
    <recommendedName>
        <fullName evidence="2">Methyltransferase type 11 domain-containing protein</fullName>
    </recommendedName>
</protein>
<evidence type="ECO:0000313" key="3">
    <source>
        <dbReference type="EMBL" id="CAK7903217.1"/>
    </source>
</evidence>
<accession>A0ABP0EAD7</accession>
<keyword evidence="4" id="KW-1185">Reference proteome</keyword>
<dbReference type="Pfam" id="PF08241">
    <property type="entry name" value="Methyltransf_11"/>
    <property type="match status" value="1"/>
</dbReference>
<gene>
    <name evidence="3" type="ORF">CAAN4_D03532</name>
</gene>
<organism evidence="3 4">
    <name type="scientific">[Candida] anglica</name>
    <dbReference type="NCBI Taxonomy" id="148631"/>
    <lineage>
        <taxon>Eukaryota</taxon>
        <taxon>Fungi</taxon>
        <taxon>Dikarya</taxon>
        <taxon>Ascomycota</taxon>
        <taxon>Saccharomycotina</taxon>
        <taxon>Pichiomycetes</taxon>
        <taxon>Debaryomycetaceae</taxon>
        <taxon>Kurtzmaniella</taxon>
    </lineage>
</organism>
<dbReference type="PANTHER" id="PTHR47473">
    <property type="entry name" value="BTA1P"/>
    <property type="match status" value="1"/>
</dbReference>
<dbReference type="PANTHER" id="PTHR47473:SF1">
    <property type="entry name" value="METHYLTRANSFERASE DOMAIN-CONTAINING PROTEIN"/>
    <property type="match status" value="1"/>
</dbReference>
<feature type="transmembrane region" description="Helical" evidence="1">
    <location>
        <begin position="7"/>
        <end position="31"/>
    </location>
</feature>
<feature type="domain" description="Methyltransferase type 11" evidence="2">
    <location>
        <begin position="109"/>
        <end position="205"/>
    </location>
</feature>
<dbReference type="SUPFAM" id="SSF53335">
    <property type="entry name" value="S-adenosyl-L-methionine-dependent methyltransferases"/>
    <property type="match status" value="1"/>
</dbReference>
<proteinExistence type="predicted"/>
<dbReference type="InterPro" id="IPR013216">
    <property type="entry name" value="Methyltransf_11"/>
</dbReference>
<evidence type="ECO:0000259" key="2">
    <source>
        <dbReference type="Pfam" id="PF08241"/>
    </source>
</evidence>
<dbReference type="EMBL" id="OZ004256">
    <property type="protein sequence ID" value="CAK7903217.1"/>
    <property type="molecule type" value="Genomic_DNA"/>
</dbReference>
<dbReference type="InterPro" id="IPR029063">
    <property type="entry name" value="SAM-dependent_MTases_sf"/>
</dbReference>
<evidence type="ECO:0000256" key="1">
    <source>
        <dbReference type="SAM" id="Phobius"/>
    </source>
</evidence>
<keyword evidence="1" id="KW-1133">Transmembrane helix</keyword>
<name>A0ABP0EAD7_9ASCO</name>
<dbReference type="Gene3D" id="3.40.50.150">
    <property type="entry name" value="Vaccinia Virus protein VP39"/>
    <property type="match status" value="1"/>
</dbReference>
<dbReference type="InterPro" id="IPR021829">
    <property type="entry name" value="DUF3419"/>
</dbReference>
<dbReference type="Pfam" id="PF11899">
    <property type="entry name" value="DUF3419"/>
    <property type="match status" value="1"/>
</dbReference>
<evidence type="ECO:0000313" key="4">
    <source>
        <dbReference type="Proteomes" id="UP001497600"/>
    </source>
</evidence>